<protein>
    <submittedName>
        <fullName evidence="8">Sugar transporter</fullName>
    </submittedName>
</protein>
<evidence type="ECO:0000313" key="10">
    <source>
        <dbReference type="Proteomes" id="UP000092730"/>
    </source>
</evidence>
<sequence length="563" mass="62224">MATQPHGTQIQMTDIKPYESHVEDTKEEQILKGTPILKSELDNLSRWETVKRFWKAIVICNMICFAAACDGYQINLNGNIIANPGFVERVGERNAAGKIALTTHATATWGAVQSFGQLVGMWLLTPVSDRIGRKYMLYLLWLILFGSIMIETFTKNWSQWAAAKFLAGTGIGCLQATLPIYVAEWAPANIRGGMLLAYSAWNHTGGFMGPLILFICKKTLGEHEYKIPILTQWAFLGIMLPIFLYLPETPSYYAARGLHDQGIAVLKRVNGGVKGYNVEGEYEIIKNIIVEEQERLAALGLEEHDWRGVLRSYVECFKGSNFKRTIAASLPASCQQLTGLAFLSGYASLFFKEAGFTNAFEITSILFGIKIFFVIVFALTTDRFGRRNIVIYLAGLCCAMLLVIGILGHVPHTNATKDVLIAAACFWSAGSVGLGAFGWSFAGEVAAQKLRARTSGLGSGIAVIFGLTFNTSVPIMLLDGGKRLGNNTYNTAFIFLGFGTVVWILTIFMLPEVASRNPAELDEMYEKGISPWRMKNYITDVQRAHAARTGQPIPGDNQEEERR</sequence>
<accession>A0A1B9FVJ1</accession>
<evidence type="ECO:0000256" key="5">
    <source>
        <dbReference type="ARBA" id="ARBA00023136"/>
    </source>
</evidence>
<evidence type="ECO:0000259" key="7">
    <source>
        <dbReference type="PROSITE" id="PS50850"/>
    </source>
</evidence>
<reference evidence="9" key="2">
    <citation type="submission" date="2013-07" db="EMBL/GenBank/DDBJ databases">
        <authorList>
            <consortium name="The Broad Institute Genome Sequencing Platform"/>
            <person name="Cuomo C."/>
            <person name="Litvintseva A."/>
            <person name="Chen Y."/>
            <person name="Heitman J."/>
            <person name="Sun S."/>
            <person name="Springer D."/>
            <person name="Dromer F."/>
            <person name="Young S.K."/>
            <person name="Zeng Q."/>
            <person name="Gargeya S."/>
            <person name="Fitzgerald M."/>
            <person name="Abouelleil A."/>
            <person name="Alvarado L."/>
            <person name="Berlin A.M."/>
            <person name="Chapman S.B."/>
            <person name="Dewar J."/>
            <person name="Goldberg J."/>
            <person name="Griggs A."/>
            <person name="Gujja S."/>
            <person name="Hansen M."/>
            <person name="Howarth C."/>
            <person name="Imamovic A."/>
            <person name="Larimer J."/>
            <person name="McCowan C."/>
            <person name="Murphy C."/>
            <person name="Pearson M."/>
            <person name="Priest M."/>
            <person name="Roberts A."/>
            <person name="Saif S."/>
            <person name="Shea T."/>
            <person name="Sykes S."/>
            <person name="Wortman J."/>
            <person name="Nusbaum C."/>
            <person name="Birren B."/>
        </authorList>
    </citation>
    <scope>NUCLEOTIDE SEQUENCE</scope>
    <source>
        <strain evidence="9">CBS 10118</strain>
    </source>
</reference>
<feature type="transmembrane region" description="Helical" evidence="6">
    <location>
        <begin position="454"/>
        <end position="477"/>
    </location>
</feature>
<dbReference type="PROSITE" id="PS50850">
    <property type="entry name" value="MFS"/>
    <property type="match status" value="1"/>
</dbReference>
<dbReference type="AlphaFoldDB" id="A0A1B9FVJ1"/>
<feature type="transmembrane region" description="Helical" evidence="6">
    <location>
        <begin position="135"/>
        <end position="153"/>
    </location>
</feature>
<evidence type="ECO:0000256" key="6">
    <source>
        <dbReference type="SAM" id="Phobius"/>
    </source>
</evidence>
<dbReference type="PANTHER" id="PTHR48022:SF2">
    <property type="entry name" value="PLASTIDIC GLUCOSE TRANSPORTER 4"/>
    <property type="match status" value="1"/>
</dbReference>
<reference evidence="8" key="3">
    <citation type="submission" date="2014-01" db="EMBL/GenBank/DDBJ databases">
        <title>Evolution of pathogenesis and genome organization in the Tremellales.</title>
        <authorList>
            <person name="Cuomo C."/>
            <person name="Litvintseva A."/>
            <person name="Heitman J."/>
            <person name="Chen Y."/>
            <person name="Sun S."/>
            <person name="Springer D."/>
            <person name="Dromer F."/>
            <person name="Young S."/>
            <person name="Zeng Q."/>
            <person name="Chapman S."/>
            <person name="Gujja S."/>
            <person name="Saif S."/>
            <person name="Birren B."/>
        </authorList>
    </citation>
    <scope>NUCLEOTIDE SEQUENCE</scope>
    <source>
        <strain evidence="8">CBS 10118</strain>
    </source>
</reference>
<feature type="transmembrane region" description="Helical" evidence="6">
    <location>
        <begin position="359"/>
        <end position="380"/>
    </location>
</feature>
<evidence type="ECO:0000256" key="1">
    <source>
        <dbReference type="ARBA" id="ARBA00004141"/>
    </source>
</evidence>
<keyword evidence="5 6" id="KW-0472">Membrane</keyword>
<dbReference type="InterPro" id="IPR036259">
    <property type="entry name" value="MFS_trans_sf"/>
</dbReference>
<proteinExistence type="inferred from homology"/>
<dbReference type="KEGG" id="kbi:30211518"/>
<keyword evidence="4 6" id="KW-1133">Transmembrane helix</keyword>
<dbReference type="InterPro" id="IPR050360">
    <property type="entry name" value="MFS_Sugar_Transporters"/>
</dbReference>
<feature type="transmembrane region" description="Helical" evidence="6">
    <location>
        <begin position="389"/>
        <end position="407"/>
    </location>
</feature>
<reference evidence="9" key="4">
    <citation type="submission" date="2024-02" db="EMBL/GenBank/DDBJ databases">
        <title>Comparative genomics of Cryptococcus and Kwoniella reveals pathogenesis evolution and contrasting modes of karyotype evolution via chromosome fusion or intercentromeric recombination.</title>
        <authorList>
            <person name="Coelho M.A."/>
            <person name="David-Palma M."/>
            <person name="Shea T."/>
            <person name="Bowers K."/>
            <person name="McGinley-Smith S."/>
            <person name="Mohammad A.W."/>
            <person name="Gnirke A."/>
            <person name="Yurkov A.M."/>
            <person name="Nowrousian M."/>
            <person name="Sun S."/>
            <person name="Cuomo C.A."/>
            <person name="Heitman J."/>
        </authorList>
    </citation>
    <scope>NUCLEOTIDE SEQUENCE</scope>
    <source>
        <strain evidence="9">CBS 10118</strain>
    </source>
</reference>
<dbReference type="GeneID" id="30211518"/>
<evidence type="ECO:0000313" key="9">
    <source>
        <dbReference type="EMBL" id="WVW86457.1"/>
    </source>
</evidence>
<dbReference type="InterPro" id="IPR020846">
    <property type="entry name" value="MFS_dom"/>
</dbReference>
<evidence type="ECO:0000256" key="4">
    <source>
        <dbReference type="ARBA" id="ARBA00022989"/>
    </source>
</evidence>
<organism evidence="8">
    <name type="scientific">Kwoniella bestiolae CBS 10118</name>
    <dbReference type="NCBI Taxonomy" id="1296100"/>
    <lineage>
        <taxon>Eukaryota</taxon>
        <taxon>Fungi</taxon>
        <taxon>Dikarya</taxon>
        <taxon>Basidiomycota</taxon>
        <taxon>Agaricomycotina</taxon>
        <taxon>Tremellomycetes</taxon>
        <taxon>Tremellales</taxon>
        <taxon>Cryptococcaceae</taxon>
        <taxon>Kwoniella</taxon>
    </lineage>
</organism>
<dbReference type="Proteomes" id="UP000092730">
    <property type="component" value="Chromosome 7"/>
</dbReference>
<dbReference type="InterPro" id="IPR005828">
    <property type="entry name" value="MFS_sugar_transport-like"/>
</dbReference>
<feature type="transmembrane region" description="Helical" evidence="6">
    <location>
        <begin position="227"/>
        <end position="246"/>
    </location>
</feature>
<keyword evidence="8" id="KW-0762">Sugar transport</keyword>
<dbReference type="SUPFAM" id="SSF103473">
    <property type="entry name" value="MFS general substrate transporter"/>
    <property type="match status" value="1"/>
</dbReference>
<dbReference type="Gene3D" id="1.20.1250.20">
    <property type="entry name" value="MFS general substrate transporter like domains"/>
    <property type="match status" value="1"/>
</dbReference>
<evidence type="ECO:0000256" key="2">
    <source>
        <dbReference type="ARBA" id="ARBA00010992"/>
    </source>
</evidence>
<dbReference type="Pfam" id="PF00083">
    <property type="entry name" value="Sugar_tr"/>
    <property type="match status" value="1"/>
</dbReference>
<reference evidence="8" key="1">
    <citation type="submission" date="2013-07" db="EMBL/GenBank/DDBJ databases">
        <title>The Genome Sequence of Cryptococcus bestiolae CBS10118.</title>
        <authorList>
            <consortium name="The Broad Institute Genome Sequencing Platform"/>
            <person name="Cuomo C."/>
            <person name="Litvintseva A."/>
            <person name="Chen Y."/>
            <person name="Heitman J."/>
            <person name="Sun S."/>
            <person name="Springer D."/>
            <person name="Dromer F."/>
            <person name="Young S.K."/>
            <person name="Zeng Q."/>
            <person name="Gargeya S."/>
            <person name="Fitzgerald M."/>
            <person name="Abouelleil A."/>
            <person name="Alvarado L."/>
            <person name="Berlin A.M."/>
            <person name="Chapman S.B."/>
            <person name="Dewar J."/>
            <person name="Goldberg J."/>
            <person name="Griggs A."/>
            <person name="Gujja S."/>
            <person name="Hansen M."/>
            <person name="Howarth C."/>
            <person name="Imamovic A."/>
            <person name="Larimer J."/>
            <person name="McCowan C."/>
            <person name="Murphy C."/>
            <person name="Pearson M."/>
            <person name="Priest M."/>
            <person name="Roberts A."/>
            <person name="Saif S."/>
            <person name="Shea T."/>
            <person name="Sykes S."/>
            <person name="Wortman J."/>
            <person name="Nusbaum C."/>
            <person name="Birren B."/>
        </authorList>
    </citation>
    <scope>NUCLEOTIDE SEQUENCE [LARGE SCALE GENOMIC DNA]</scope>
    <source>
        <strain evidence="8">CBS 10118</strain>
    </source>
</reference>
<dbReference type="OrthoDB" id="2544694at2759"/>
<feature type="transmembrane region" description="Helical" evidence="6">
    <location>
        <begin position="195"/>
        <end position="215"/>
    </location>
</feature>
<feature type="transmembrane region" description="Helical" evidence="6">
    <location>
        <begin position="419"/>
        <end position="442"/>
    </location>
</feature>
<dbReference type="VEuPathDB" id="FungiDB:I302_07119"/>
<dbReference type="RefSeq" id="XP_019043848.1">
    <property type="nucleotide sequence ID" value="XM_019193725.1"/>
</dbReference>
<evidence type="ECO:0000313" key="8">
    <source>
        <dbReference type="EMBL" id="OCF22778.1"/>
    </source>
</evidence>
<comment type="similarity">
    <text evidence="2">Belongs to the major facilitator superfamily. Sugar transporter (TC 2.A.1.1) family.</text>
</comment>
<keyword evidence="3 6" id="KW-0812">Transmembrane</keyword>
<comment type="subcellular location">
    <subcellularLocation>
        <location evidence="1">Membrane</location>
        <topology evidence="1">Multi-pass membrane protein</topology>
    </subcellularLocation>
</comment>
<feature type="domain" description="Major facilitator superfamily (MFS) profile" evidence="7">
    <location>
        <begin position="59"/>
        <end position="514"/>
    </location>
</feature>
<dbReference type="PANTHER" id="PTHR48022">
    <property type="entry name" value="PLASTIDIC GLUCOSE TRANSPORTER 4"/>
    <property type="match status" value="1"/>
</dbReference>
<dbReference type="EMBL" id="CP144547">
    <property type="protein sequence ID" value="WVW86457.1"/>
    <property type="molecule type" value="Genomic_DNA"/>
</dbReference>
<gene>
    <name evidence="8" type="ORF">I302_07119</name>
    <name evidence="9" type="ORF">I302_108505</name>
</gene>
<name>A0A1B9FVJ1_9TREE</name>
<evidence type="ECO:0000256" key="3">
    <source>
        <dbReference type="ARBA" id="ARBA00022692"/>
    </source>
</evidence>
<feature type="transmembrane region" description="Helical" evidence="6">
    <location>
        <begin position="165"/>
        <end position="183"/>
    </location>
</feature>
<keyword evidence="8" id="KW-0813">Transport</keyword>
<dbReference type="EMBL" id="KI894024">
    <property type="protein sequence ID" value="OCF22778.1"/>
    <property type="molecule type" value="Genomic_DNA"/>
</dbReference>
<keyword evidence="10" id="KW-1185">Reference proteome</keyword>
<dbReference type="GO" id="GO:0016020">
    <property type="term" value="C:membrane"/>
    <property type="evidence" value="ECO:0007669"/>
    <property type="project" value="UniProtKB-SubCell"/>
</dbReference>
<feature type="transmembrane region" description="Helical" evidence="6">
    <location>
        <begin position="489"/>
        <end position="510"/>
    </location>
</feature>
<dbReference type="GO" id="GO:0005351">
    <property type="term" value="F:carbohydrate:proton symporter activity"/>
    <property type="evidence" value="ECO:0007669"/>
    <property type="project" value="TreeGrafter"/>
</dbReference>